<dbReference type="AlphaFoldDB" id="A0A834W8G0"/>
<reference evidence="1" key="1">
    <citation type="submission" date="2020-09" db="EMBL/GenBank/DDBJ databases">
        <title>Genome-Enabled Discovery of Anthraquinone Biosynthesis in Senna tora.</title>
        <authorList>
            <person name="Kang S.-H."/>
            <person name="Pandey R.P."/>
            <person name="Lee C.-M."/>
            <person name="Sim J.-S."/>
            <person name="Jeong J.-T."/>
            <person name="Choi B.-S."/>
            <person name="Jung M."/>
            <person name="Ginzburg D."/>
            <person name="Zhao K."/>
            <person name="Won S.Y."/>
            <person name="Oh T.-J."/>
            <person name="Yu Y."/>
            <person name="Kim N.-H."/>
            <person name="Lee O.R."/>
            <person name="Lee T.-H."/>
            <person name="Bashyal P."/>
            <person name="Kim T.-S."/>
            <person name="Lee W.-H."/>
            <person name="Kawkins C."/>
            <person name="Kim C.-K."/>
            <person name="Kim J.S."/>
            <person name="Ahn B.O."/>
            <person name="Rhee S.Y."/>
            <person name="Sohng J.K."/>
        </authorList>
    </citation>
    <scope>NUCLEOTIDE SEQUENCE</scope>
    <source>
        <tissue evidence="1">Leaf</tissue>
    </source>
</reference>
<sequence length="112" mass="12488">MENMAEVKGKVRLSVLVWVWVDLGKKKSGRVEEAVARVAMEVWEKGSRRERKQMGEGEKNGGEGMVVAHGGAVAGLRLGRLEAWLEMWWGGYGVLPLATRDHQAQLHQAPRL</sequence>
<gene>
    <name evidence="1" type="ORF">G2W53_033439</name>
</gene>
<dbReference type="EMBL" id="JAAIUW010000010">
    <property type="protein sequence ID" value="KAF7812463.1"/>
    <property type="molecule type" value="Genomic_DNA"/>
</dbReference>
<keyword evidence="2" id="KW-1185">Reference proteome</keyword>
<protein>
    <submittedName>
        <fullName evidence="1">Uncharacterized protein</fullName>
    </submittedName>
</protein>
<evidence type="ECO:0000313" key="2">
    <source>
        <dbReference type="Proteomes" id="UP000634136"/>
    </source>
</evidence>
<accession>A0A834W8G0</accession>
<dbReference type="Proteomes" id="UP000634136">
    <property type="component" value="Unassembled WGS sequence"/>
</dbReference>
<evidence type="ECO:0000313" key="1">
    <source>
        <dbReference type="EMBL" id="KAF7812463.1"/>
    </source>
</evidence>
<proteinExistence type="predicted"/>
<organism evidence="1 2">
    <name type="scientific">Senna tora</name>
    <dbReference type="NCBI Taxonomy" id="362788"/>
    <lineage>
        <taxon>Eukaryota</taxon>
        <taxon>Viridiplantae</taxon>
        <taxon>Streptophyta</taxon>
        <taxon>Embryophyta</taxon>
        <taxon>Tracheophyta</taxon>
        <taxon>Spermatophyta</taxon>
        <taxon>Magnoliopsida</taxon>
        <taxon>eudicotyledons</taxon>
        <taxon>Gunneridae</taxon>
        <taxon>Pentapetalae</taxon>
        <taxon>rosids</taxon>
        <taxon>fabids</taxon>
        <taxon>Fabales</taxon>
        <taxon>Fabaceae</taxon>
        <taxon>Caesalpinioideae</taxon>
        <taxon>Cassia clade</taxon>
        <taxon>Senna</taxon>
    </lineage>
</organism>
<comment type="caution">
    <text evidence="1">The sequence shown here is derived from an EMBL/GenBank/DDBJ whole genome shotgun (WGS) entry which is preliminary data.</text>
</comment>
<name>A0A834W8G0_9FABA</name>